<accession>A0A8S0FSD2</accession>
<dbReference type="InterPro" id="IPR052563">
    <property type="entry name" value="FliK"/>
</dbReference>
<gene>
    <name evidence="1" type="ORF">EIMP300_44810</name>
</gene>
<reference evidence="1 2" key="1">
    <citation type="submission" date="2020-01" db="EMBL/GenBank/DDBJ databases">
        <title>Dynamics of blaIMP-6 dissemination in carbapenem resistant Enterobacteriacea isolated from regional surveillance in Osaka, Japan.</title>
        <authorList>
            <person name="Abe R."/>
            <person name="Akeda Y."/>
            <person name="Sugawara Y."/>
            <person name="Yamamoto N."/>
            <person name="Tomono K."/>
            <person name="Takeuchi D."/>
            <person name="Kawahara R."/>
            <person name="Hamada S."/>
        </authorList>
    </citation>
    <scope>NUCLEOTIDE SEQUENCE [LARGE SCALE GENOMIC DNA]</scope>
    <source>
        <strain evidence="1 2">E300</strain>
    </source>
</reference>
<evidence type="ECO:0000313" key="1">
    <source>
        <dbReference type="EMBL" id="BBU83081.1"/>
    </source>
</evidence>
<dbReference type="PANTHER" id="PTHR37533">
    <property type="entry name" value="FLAGELLAR HOOK-LENGTH CONTROL PROTEIN"/>
    <property type="match status" value="1"/>
</dbReference>
<organism evidence="1 2">
    <name type="scientific">Escherichia coli</name>
    <dbReference type="NCBI Taxonomy" id="562"/>
    <lineage>
        <taxon>Bacteria</taxon>
        <taxon>Pseudomonadati</taxon>
        <taxon>Pseudomonadota</taxon>
        <taxon>Gammaproteobacteria</taxon>
        <taxon>Enterobacterales</taxon>
        <taxon>Enterobacteriaceae</taxon>
        <taxon>Escherichia</taxon>
    </lineage>
</organism>
<sequence length="211" mass="21903">MIRLAPLITADVDTTTLPGGKASDAAQDFLALLSEALVCAGETTTDKAAPQLLVATDKPTTKGEPLISDIVSDAQQADLLIPVDETLPVINDVGSTSTPLTTAQTMTLAAVADKNTTKDEKADDLNEDVTASLSALFAMLPGFDNTPKVTDAPSTVLPAEKPTLFTKLTSAQLTTAQPDDAPGTPAQPLTPLVAEAQSKAVVWKSSAHLRR</sequence>
<dbReference type="PANTHER" id="PTHR37533:SF2">
    <property type="entry name" value="FLAGELLAR HOOK-LENGTH CONTROL PROTEIN"/>
    <property type="match status" value="1"/>
</dbReference>
<dbReference type="Proteomes" id="UP000467488">
    <property type="component" value="Chromosome"/>
</dbReference>
<protein>
    <recommendedName>
        <fullName evidence="3">Flagellar hook-length control protein</fullName>
    </recommendedName>
</protein>
<dbReference type="GO" id="GO:0009424">
    <property type="term" value="C:bacterial-type flagellum hook"/>
    <property type="evidence" value="ECO:0007669"/>
    <property type="project" value="InterPro"/>
</dbReference>
<dbReference type="EMBL" id="AP022360">
    <property type="protein sequence ID" value="BBU83081.1"/>
    <property type="molecule type" value="Genomic_DNA"/>
</dbReference>
<dbReference type="PRINTS" id="PR01007">
    <property type="entry name" value="FLGHOOKFLIK"/>
</dbReference>
<dbReference type="AlphaFoldDB" id="A0A8S0FSD2"/>
<name>A0A8S0FSD2_ECOLX</name>
<proteinExistence type="predicted"/>
<dbReference type="GO" id="GO:0044780">
    <property type="term" value="P:bacterial-type flagellum assembly"/>
    <property type="evidence" value="ECO:0007669"/>
    <property type="project" value="InterPro"/>
</dbReference>
<evidence type="ECO:0008006" key="3">
    <source>
        <dbReference type="Google" id="ProtNLM"/>
    </source>
</evidence>
<evidence type="ECO:0000313" key="2">
    <source>
        <dbReference type="Proteomes" id="UP000467488"/>
    </source>
</evidence>
<dbReference type="InterPro" id="IPR001635">
    <property type="entry name" value="Flag_hook_Flik"/>
</dbReference>